<reference evidence="2 3" key="1">
    <citation type="submission" date="2020-12" db="EMBL/GenBank/DDBJ databases">
        <title>FDA dAtabase for Regulatory Grade micrObial Sequences (FDA-ARGOS): Supporting development and validation of Infectious Disease Dx tests.</title>
        <authorList>
            <person name="Nelson B."/>
            <person name="Plummer A."/>
            <person name="Tallon L."/>
            <person name="Sadzewicz L."/>
            <person name="Zhao X."/>
            <person name="Boylan J."/>
            <person name="Ott S."/>
            <person name="Bowen H."/>
            <person name="Vavikolanu K."/>
            <person name="Mehta A."/>
            <person name="Aluvathingal J."/>
            <person name="Nadendla S."/>
            <person name="Myers T."/>
            <person name="Yan Y."/>
            <person name="Sichtig H."/>
        </authorList>
    </citation>
    <scope>NUCLEOTIDE SEQUENCE [LARGE SCALE GENOMIC DNA]</scope>
    <source>
        <strain evidence="2 3">FDAARGOS_899</strain>
    </source>
</reference>
<proteinExistence type="predicted"/>
<dbReference type="Proteomes" id="UP000594943">
    <property type="component" value="Chromosome 2"/>
</dbReference>
<organism evidence="2 3">
    <name type="scientific">Burkholderia humptydooensis</name>
    <dbReference type="NCBI Taxonomy" id="430531"/>
    <lineage>
        <taxon>Bacteria</taxon>
        <taxon>Pseudomonadati</taxon>
        <taxon>Pseudomonadota</taxon>
        <taxon>Betaproteobacteria</taxon>
        <taxon>Burkholderiales</taxon>
        <taxon>Burkholderiaceae</taxon>
        <taxon>Burkholderia</taxon>
        <taxon>pseudomallei group</taxon>
    </lineage>
</organism>
<dbReference type="AlphaFoldDB" id="A0A7T2U8W0"/>
<evidence type="ECO:0000313" key="2">
    <source>
        <dbReference type="EMBL" id="QPS47775.1"/>
    </source>
</evidence>
<sequence>MFCRRFLTQTLTVVTAWLCLLPLPAHALSGADTAYLINQRYQKTAKKCFVNSPVYECAGVLLRTAPRDGTGTSFWRLSPAEMDAGYAELSYARTDLPPVSPPDSVGFILADRPTAAGDGRPYQLTCGGLAQGQNLPPCPSNPDAVGVSLWDVNMPGTLAVQAIYYDVAHGGQLAQALRYQKQYFDGAGQWVPILRSQLGAGLATVFGFDERDQLDWGYTVARNLEARYIDTRMTCPGNTPAYNCSGVLIRVTGYGTTFKSWNPSPNSVSRNGVSFSFARIDMKMTTTVSGGPGVVMRELQSPTAHPLEWRCAFPQNAATSGRSDSCNVASDHRLCDARGINTAAQWQAAFGSNSNIACGLAPTVAQFGVLVDLRQTLTAGHNEVIIAAWPQDIPVQIPLEALFYPAASAKPGAEYIQQDYMATTGRFMPILSVDLTKPAGSIFTYNPADQNGAIQPGSVFAIPGDGGPYPGW</sequence>
<protein>
    <submittedName>
        <fullName evidence="2">Uncharacterized protein</fullName>
    </submittedName>
</protein>
<name>A0A7T2U8W0_9BURK</name>
<feature type="chain" id="PRO_5032268513" evidence="1">
    <location>
        <begin position="28"/>
        <end position="472"/>
    </location>
</feature>
<evidence type="ECO:0000256" key="1">
    <source>
        <dbReference type="SAM" id="SignalP"/>
    </source>
</evidence>
<evidence type="ECO:0000313" key="3">
    <source>
        <dbReference type="Proteomes" id="UP000594943"/>
    </source>
</evidence>
<dbReference type="RefSeq" id="WP_009917408.1">
    <property type="nucleotide sequence ID" value="NZ_CP013382.1"/>
</dbReference>
<keyword evidence="1" id="KW-0732">Signal</keyword>
<feature type="signal peptide" evidence="1">
    <location>
        <begin position="1"/>
        <end position="27"/>
    </location>
</feature>
<dbReference type="EMBL" id="CP065687">
    <property type="protein sequence ID" value="QPS47775.1"/>
    <property type="molecule type" value="Genomic_DNA"/>
</dbReference>
<gene>
    <name evidence="2" type="ORF">I6G56_25645</name>
</gene>
<accession>A0A7T2U8W0</accession>
<dbReference type="KEGG" id="bhg:I6G56_25645"/>